<keyword evidence="1" id="KW-0479">Metal-binding</keyword>
<name>A0A9W7XLF4_9FUNG</name>
<dbReference type="InterPro" id="IPR053044">
    <property type="entry name" value="Metallo-hydrolase/TatD-type"/>
</dbReference>
<feature type="binding site" evidence="1">
    <location>
        <position position="134"/>
    </location>
    <ligand>
        <name>a divalent metal cation</name>
        <dbReference type="ChEBI" id="CHEBI:60240"/>
        <label>2</label>
    </ligand>
</feature>
<reference evidence="2" key="1">
    <citation type="submission" date="2022-07" db="EMBL/GenBank/DDBJ databases">
        <title>Phylogenomic reconstructions and comparative analyses of Kickxellomycotina fungi.</title>
        <authorList>
            <person name="Reynolds N.K."/>
            <person name="Stajich J.E."/>
            <person name="Barry K."/>
            <person name="Grigoriev I.V."/>
            <person name="Crous P."/>
            <person name="Smith M.E."/>
        </authorList>
    </citation>
    <scope>NUCLEOTIDE SEQUENCE</scope>
    <source>
        <strain evidence="2">NBRC 105413</strain>
    </source>
</reference>
<feature type="binding site" evidence="1">
    <location>
        <position position="92"/>
    </location>
    <ligand>
        <name>a divalent metal cation</name>
        <dbReference type="ChEBI" id="CHEBI:60240"/>
        <label>1</label>
    </ligand>
</feature>
<evidence type="ECO:0000313" key="2">
    <source>
        <dbReference type="EMBL" id="KAJ1645099.1"/>
    </source>
</evidence>
<sequence>MAVYDVHCHIHETPDAYAVLEEHPDFSYCVQATNYDDWQAVAELKMLYPERIVPAFGIHPWFVERLADGTIPDTWEADLRQLIALHGGIIGECGLDKAARNPATGQPYPFEPQIDLLKRQLDIAADLGLPVSLHCVRAFGTMVDVLRDAEKQGKLPPRIMLHSYSGSPDMLRQIFLKGELRRRVFVSFSQFVNGRNADKSAKCMQAVPESRILVESDLHSATDTIEALEDIIAFVARARGWSRDNACERLAANARHFFVVND</sequence>
<feature type="binding site" evidence="1">
    <location>
        <position position="9"/>
    </location>
    <ligand>
        <name>a divalent metal cation</name>
        <dbReference type="ChEBI" id="CHEBI:60240"/>
        <label>1</label>
    </ligand>
</feature>
<gene>
    <name evidence="2" type="primary">scn1</name>
    <name evidence="2" type="ORF">LPJ64_003282</name>
</gene>
<feature type="binding site" evidence="1">
    <location>
        <position position="7"/>
    </location>
    <ligand>
        <name>a divalent metal cation</name>
        <dbReference type="ChEBI" id="CHEBI:60240"/>
        <label>1</label>
    </ligand>
</feature>
<feature type="binding site" evidence="1">
    <location>
        <position position="162"/>
    </location>
    <ligand>
        <name>a divalent metal cation</name>
        <dbReference type="ChEBI" id="CHEBI:60240"/>
        <label>2</label>
    </ligand>
</feature>
<feature type="binding site" evidence="1">
    <location>
        <position position="217"/>
    </location>
    <ligand>
        <name>a divalent metal cation</name>
        <dbReference type="ChEBI" id="CHEBI:60240"/>
        <label>1</label>
    </ligand>
</feature>
<dbReference type="SUPFAM" id="SSF51556">
    <property type="entry name" value="Metallo-dependent hydrolases"/>
    <property type="match status" value="1"/>
</dbReference>
<protein>
    <submittedName>
        <fullName evidence="2">Cut9-interacting protein scn1</fullName>
    </submittedName>
</protein>
<proteinExistence type="predicted"/>
<dbReference type="InterPro" id="IPR001130">
    <property type="entry name" value="TatD-like"/>
</dbReference>
<dbReference type="GO" id="GO:0046872">
    <property type="term" value="F:metal ion binding"/>
    <property type="evidence" value="ECO:0007669"/>
    <property type="project" value="UniProtKB-KW"/>
</dbReference>
<keyword evidence="3" id="KW-1185">Reference proteome</keyword>
<dbReference type="PIRSF" id="PIRSF005902">
    <property type="entry name" value="DNase_TatD"/>
    <property type="match status" value="1"/>
</dbReference>
<comment type="caution">
    <text evidence="2">The sequence shown here is derived from an EMBL/GenBank/DDBJ whole genome shotgun (WGS) entry which is preliminary data.</text>
</comment>
<dbReference type="PANTHER" id="PTHR47345:SF1">
    <property type="entry name" value="CUT9-INTERACTING PROTEIN SCN1"/>
    <property type="match status" value="1"/>
</dbReference>
<organism evidence="2 3">
    <name type="scientific">Coemansia asiatica</name>
    <dbReference type="NCBI Taxonomy" id="1052880"/>
    <lineage>
        <taxon>Eukaryota</taxon>
        <taxon>Fungi</taxon>
        <taxon>Fungi incertae sedis</taxon>
        <taxon>Zoopagomycota</taxon>
        <taxon>Kickxellomycotina</taxon>
        <taxon>Kickxellomycetes</taxon>
        <taxon>Kickxellales</taxon>
        <taxon>Kickxellaceae</taxon>
        <taxon>Coemansia</taxon>
    </lineage>
</organism>
<dbReference type="GO" id="GO:0016788">
    <property type="term" value="F:hydrolase activity, acting on ester bonds"/>
    <property type="evidence" value="ECO:0007669"/>
    <property type="project" value="InterPro"/>
</dbReference>
<evidence type="ECO:0000313" key="3">
    <source>
        <dbReference type="Proteomes" id="UP001145021"/>
    </source>
</evidence>
<dbReference type="Gene3D" id="3.20.20.140">
    <property type="entry name" value="Metal-dependent hydrolases"/>
    <property type="match status" value="1"/>
</dbReference>
<dbReference type="AlphaFoldDB" id="A0A9W7XLF4"/>
<evidence type="ECO:0000256" key="1">
    <source>
        <dbReference type="PIRSR" id="PIRSR005902-1"/>
    </source>
</evidence>
<dbReference type="InterPro" id="IPR032466">
    <property type="entry name" value="Metal_Hydrolase"/>
</dbReference>
<dbReference type="Proteomes" id="UP001145021">
    <property type="component" value="Unassembled WGS sequence"/>
</dbReference>
<accession>A0A9W7XLF4</accession>
<dbReference type="Pfam" id="PF01026">
    <property type="entry name" value="TatD_DNase"/>
    <property type="match status" value="1"/>
</dbReference>
<dbReference type="EMBL" id="JANBOH010000124">
    <property type="protein sequence ID" value="KAJ1645099.1"/>
    <property type="molecule type" value="Genomic_DNA"/>
</dbReference>
<dbReference type="PANTHER" id="PTHR47345">
    <property type="entry name" value="CUT9-INTERACTING PROTEIN SCN1"/>
    <property type="match status" value="1"/>
</dbReference>